<keyword evidence="1" id="KW-0597">Phosphoprotein</keyword>
<sequence length="554" mass="63024">MVESSFLARKTSQKSPYAKMHALVADEFENSRQSIRKMLVTLGVAHVDVMSTGKAVLEACRAKKYDLILCDFRLGGDKNGQQVLEELRESNSLKSDAIFVTISAETSRDVVMGIMESQPDEYLGKPFTQGVLEKRLHRLYSQSKALSKMKVLVSKGEYQTLVSLCKAHIDEEGRYSPWCKKALIDAYLALNRWQELEQLCNEELKIRDYDWAWLGLAKLSIAQKKWDEAIKHLEHVLQLFPQVIVAYDLLADCLKEKGKLNEAQDVLENALKISPRIHKRQRDMAVVSMENGDIQSALKASQHTLKLGMNSIHENPDDYIRLADVLSESVQSCENASEKKRMGNEALSTLGQVSKRYATDEKVKLRRTLAESRLYASQGSDSLRDKCLQSANKQMLENPSLEEPEIVLELGKSLYMAGKEDESQKLLSKLIDSRDIDPELRQLASDFLDEPVSTFDRAKAKDLNKTALESYAKRNYQEAVDIFKEALSFSSRHPGLNLNFVQSVLRLMEGSEKNARMVRECTEALSRLEHISVSHKQYKRYESLKNIVSQYEVK</sequence>
<feature type="repeat" description="TPR" evidence="2">
    <location>
        <begin position="210"/>
        <end position="243"/>
    </location>
</feature>
<feature type="modified residue" description="4-aspartylphosphate" evidence="1">
    <location>
        <position position="71"/>
    </location>
</feature>
<keyword evidence="5" id="KW-1185">Reference proteome</keyword>
<dbReference type="Gene3D" id="3.40.50.2300">
    <property type="match status" value="1"/>
</dbReference>
<protein>
    <submittedName>
        <fullName evidence="4">CheY-like chemotaxis protein</fullName>
    </submittedName>
</protein>
<feature type="repeat" description="TPR" evidence="2">
    <location>
        <begin position="244"/>
        <end position="277"/>
    </location>
</feature>
<proteinExistence type="predicted"/>
<name>A0A4R6M9J6_9GAMM</name>
<dbReference type="InterPro" id="IPR001789">
    <property type="entry name" value="Sig_transdc_resp-reg_receiver"/>
</dbReference>
<dbReference type="AlphaFoldDB" id="A0A4R6M9J6"/>
<organism evidence="4 5">
    <name type="scientific">Marinomonas balearica</name>
    <dbReference type="NCBI Taxonomy" id="491947"/>
    <lineage>
        <taxon>Bacteria</taxon>
        <taxon>Pseudomonadati</taxon>
        <taxon>Pseudomonadota</taxon>
        <taxon>Gammaproteobacteria</taxon>
        <taxon>Oceanospirillales</taxon>
        <taxon>Oceanospirillaceae</taxon>
        <taxon>Marinomonas</taxon>
    </lineage>
</organism>
<gene>
    <name evidence="4" type="ORF">DFP79_2628</name>
</gene>
<evidence type="ECO:0000313" key="5">
    <source>
        <dbReference type="Proteomes" id="UP000294656"/>
    </source>
</evidence>
<dbReference type="Proteomes" id="UP000294656">
    <property type="component" value="Unassembled WGS sequence"/>
</dbReference>
<dbReference type="GO" id="GO:0000160">
    <property type="term" value="P:phosphorelay signal transduction system"/>
    <property type="evidence" value="ECO:0007669"/>
    <property type="project" value="InterPro"/>
</dbReference>
<dbReference type="CDD" id="cd17589">
    <property type="entry name" value="REC_TPR"/>
    <property type="match status" value="1"/>
</dbReference>
<dbReference type="InterPro" id="IPR019734">
    <property type="entry name" value="TPR_rpt"/>
</dbReference>
<dbReference type="PANTHER" id="PTHR43228">
    <property type="entry name" value="TWO-COMPONENT RESPONSE REGULATOR"/>
    <property type="match status" value="1"/>
</dbReference>
<dbReference type="SUPFAM" id="SSF52172">
    <property type="entry name" value="CheY-like"/>
    <property type="match status" value="1"/>
</dbReference>
<keyword evidence="2" id="KW-0802">TPR repeat</keyword>
<accession>A0A4R6M9J6</accession>
<evidence type="ECO:0000256" key="1">
    <source>
        <dbReference type="PROSITE-ProRule" id="PRU00169"/>
    </source>
</evidence>
<dbReference type="PROSITE" id="PS50110">
    <property type="entry name" value="RESPONSE_REGULATORY"/>
    <property type="match status" value="1"/>
</dbReference>
<dbReference type="InterPro" id="IPR052048">
    <property type="entry name" value="ST_Response_Regulator"/>
</dbReference>
<dbReference type="PROSITE" id="PS50005">
    <property type="entry name" value="TPR"/>
    <property type="match status" value="2"/>
</dbReference>
<dbReference type="SUPFAM" id="SSF48452">
    <property type="entry name" value="TPR-like"/>
    <property type="match status" value="2"/>
</dbReference>
<feature type="domain" description="Response regulatory" evidence="3">
    <location>
        <begin position="21"/>
        <end position="140"/>
    </location>
</feature>
<dbReference type="SMART" id="SM00448">
    <property type="entry name" value="REC"/>
    <property type="match status" value="1"/>
</dbReference>
<dbReference type="InterPro" id="IPR011006">
    <property type="entry name" value="CheY-like_superfamily"/>
</dbReference>
<evidence type="ECO:0000256" key="2">
    <source>
        <dbReference type="PROSITE-ProRule" id="PRU00339"/>
    </source>
</evidence>
<dbReference type="Pfam" id="PF13424">
    <property type="entry name" value="TPR_12"/>
    <property type="match status" value="1"/>
</dbReference>
<dbReference type="InterPro" id="IPR011990">
    <property type="entry name" value="TPR-like_helical_dom_sf"/>
</dbReference>
<comment type="caution">
    <text evidence="4">The sequence shown here is derived from an EMBL/GenBank/DDBJ whole genome shotgun (WGS) entry which is preliminary data.</text>
</comment>
<dbReference type="SMART" id="SM00028">
    <property type="entry name" value="TPR"/>
    <property type="match status" value="3"/>
</dbReference>
<dbReference type="Gene3D" id="1.25.40.10">
    <property type="entry name" value="Tetratricopeptide repeat domain"/>
    <property type="match status" value="2"/>
</dbReference>
<dbReference type="EMBL" id="SNXC01000013">
    <property type="protein sequence ID" value="TDO96859.1"/>
    <property type="molecule type" value="Genomic_DNA"/>
</dbReference>
<reference evidence="4 5" key="1">
    <citation type="submission" date="2019-03" db="EMBL/GenBank/DDBJ databases">
        <title>Genomic Encyclopedia of Type Strains, Phase III (KMG-III): the genomes of soil and plant-associated and newly described type strains.</title>
        <authorList>
            <person name="Whitman W."/>
        </authorList>
    </citation>
    <scope>NUCLEOTIDE SEQUENCE [LARGE SCALE GENOMIC DNA]</scope>
    <source>
        <strain evidence="4 5">CECT 7378</strain>
    </source>
</reference>
<evidence type="ECO:0000259" key="3">
    <source>
        <dbReference type="PROSITE" id="PS50110"/>
    </source>
</evidence>
<dbReference type="PANTHER" id="PTHR43228:SF1">
    <property type="entry name" value="TWO-COMPONENT RESPONSE REGULATOR ARR22"/>
    <property type="match status" value="1"/>
</dbReference>
<evidence type="ECO:0000313" key="4">
    <source>
        <dbReference type="EMBL" id="TDO96859.1"/>
    </source>
</evidence>
<dbReference type="Pfam" id="PF00072">
    <property type="entry name" value="Response_reg"/>
    <property type="match status" value="1"/>
</dbReference>